<evidence type="ECO:0000256" key="1">
    <source>
        <dbReference type="SAM" id="SignalP"/>
    </source>
</evidence>
<gene>
    <name evidence="2" type="ORF">CJF39_16195</name>
</gene>
<dbReference type="RefSeq" id="WP_094994328.1">
    <property type="nucleotide sequence ID" value="NZ_NQKI01000026.1"/>
</dbReference>
<dbReference type="Proteomes" id="UP000215788">
    <property type="component" value="Unassembled WGS sequence"/>
</dbReference>
<name>A0A266N7T5_9PSED</name>
<dbReference type="PROSITE" id="PS51257">
    <property type="entry name" value="PROKAR_LIPOPROTEIN"/>
    <property type="match status" value="1"/>
</dbReference>
<dbReference type="SUPFAM" id="SSF117074">
    <property type="entry name" value="Hypothetical protein PA1324"/>
    <property type="match status" value="1"/>
</dbReference>
<evidence type="ECO:0000313" key="3">
    <source>
        <dbReference type="Proteomes" id="UP000215788"/>
    </source>
</evidence>
<dbReference type="EMBL" id="NQKI01000026">
    <property type="protein sequence ID" value="OZY58503.1"/>
    <property type="molecule type" value="Genomic_DNA"/>
</dbReference>
<sequence>MKLKQIGLVLLAASALGGCAVPQQQIVPRVSFPVAEYESLPTSGSGTLTGQVFMRTVGGDVKYGAGSDVYILPVTSYSTQWYTESYLGGQVLGAPDPRAEKGMKLTQADGTGYFKFTDVPPGKYYLSSKVTWQAPTQYGLSLQGGVIAKVVVIENGKEVREMLTK</sequence>
<accession>A0A266N7T5</accession>
<dbReference type="OrthoDB" id="9795234at2"/>
<reference evidence="2 3" key="1">
    <citation type="submission" date="2017-08" db="EMBL/GenBank/DDBJ databases">
        <title>Genomic and metabolic characterisation of spoilage-associated Pseudomonas species.</title>
        <authorList>
            <person name="Stanborough T."/>
            <person name="Fegan N."/>
            <person name="Powell S.M."/>
            <person name="Singh T."/>
            <person name="Tamplin M.L."/>
            <person name="Chandry P.S."/>
        </authorList>
    </citation>
    <scope>NUCLEOTIDE SEQUENCE [LARGE SCALE GENOMIC DNA]</scope>
    <source>
        <strain evidence="2 3">L1802</strain>
    </source>
</reference>
<feature type="signal peptide" evidence="1">
    <location>
        <begin position="1"/>
        <end position="20"/>
    </location>
</feature>
<dbReference type="AlphaFoldDB" id="A0A266N7T5"/>
<organism evidence="2 3">
    <name type="scientific">Pseudomonas lundensis</name>
    <dbReference type="NCBI Taxonomy" id="86185"/>
    <lineage>
        <taxon>Bacteria</taxon>
        <taxon>Pseudomonadati</taxon>
        <taxon>Pseudomonadota</taxon>
        <taxon>Gammaproteobacteria</taxon>
        <taxon>Pseudomonadales</taxon>
        <taxon>Pseudomonadaceae</taxon>
        <taxon>Pseudomonas</taxon>
    </lineage>
</organism>
<evidence type="ECO:0008006" key="4">
    <source>
        <dbReference type="Google" id="ProtNLM"/>
    </source>
</evidence>
<evidence type="ECO:0000313" key="2">
    <source>
        <dbReference type="EMBL" id="OZY58503.1"/>
    </source>
</evidence>
<proteinExistence type="predicted"/>
<comment type="caution">
    <text evidence="2">The sequence shown here is derived from an EMBL/GenBank/DDBJ whole genome shotgun (WGS) entry which is preliminary data.</text>
</comment>
<protein>
    <recommendedName>
        <fullName evidence="4">Lipoprotein</fullName>
    </recommendedName>
</protein>
<feature type="chain" id="PRO_5013351842" description="Lipoprotein" evidence="1">
    <location>
        <begin position="21"/>
        <end position="165"/>
    </location>
</feature>
<keyword evidence="1" id="KW-0732">Signal</keyword>